<comment type="caution">
    <text evidence="1">The sequence shown here is derived from an EMBL/GenBank/DDBJ whole genome shotgun (WGS) entry which is preliminary data.</text>
</comment>
<evidence type="ECO:0000313" key="1">
    <source>
        <dbReference type="EMBL" id="KAK9866101.1"/>
    </source>
</evidence>
<reference evidence="1 2" key="1">
    <citation type="journal article" date="2024" name="Nat. Commun.">
        <title>Phylogenomics reveals the evolutionary origins of lichenization in chlorophyte algae.</title>
        <authorList>
            <person name="Puginier C."/>
            <person name="Libourel C."/>
            <person name="Otte J."/>
            <person name="Skaloud P."/>
            <person name="Haon M."/>
            <person name="Grisel S."/>
            <person name="Petersen M."/>
            <person name="Berrin J.G."/>
            <person name="Delaux P.M."/>
            <person name="Dal Grande F."/>
            <person name="Keller J."/>
        </authorList>
    </citation>
    <scope>NUCLEOTIDE SEQUENCE [LARGE SCALE GENOMIC DNA]</scope>
    <source>
        <strain evidence="1 2">SAG 2523</strain>
    </source>
</reference>
<proteinExistence type="predicted"/>
<keyword evidence="2" id="KW-1185">Reference proteome</keyword>
<evidence type="ECO:0008006" key="3">
    <source>
        <dbReference type="Google" id="ProtNLM"/>
    </source>
</evidence>
<name>A0AAW1TCC1_9CHLO</name>
<organism evidence="1 2">
    <name type="scientific">Apatococcus fuscideae</name>
    <dbReference type="NCBI Taxonomy" id="2026836"/>
    <lineage>
        <taxon>Eukaryota</taxon>
        <taxon>Viridiplantae</taxon>
        <taxon>Chlorophyta</taxon>
        <taxon>core chlorophytes</taxon>
        <taxon>Trebouxiophyceae</taxon>
        <taxon>Chlorellales</taxon>
        <taxon>Chlorellaceae</taxon>
        <taxon>Apatococcus</taxon>
    </lineage>
</organism>
<dbReference type="AlphaFoldDB" id="A0AAW1TCC1"/>
<gene>
    <name evidence="1" type="ORF">WJX84_011842</name>
</gene>
<protein>
    <recommendedName>
        <fullName evidence="3">Protein kinase domain-containing protein</fullName>
    </recommendedName>
</protein>
<dbReference type="Proteomes" id="UP001485043">
    <property type="component" value="Unassembled WGS sequence"/>
</dbReference>
<accession>A0AAW1TCC1</accession>
<evidence type="ECO:0000313" key="2">
    <source>
        <dbReference type="Proteomes" id="UP001485043"/>
    </source>
</evidence>
<dbReference type="EMBL" id="JALJOV010000190">
    <property type="protein sequence ID" value="KAK9866101.1"/>
    <property type="molecule type" value="Genomic_DNA"/>
</dbReference>
<sequence length="231" mass="25110">MDNPADLEAQATQFEDEAAVLEQAGRNLAAQGKLQRAKFLRDRALLLQQTQGLLPNVQEHFRRLLIQSHISNPRQEVLDMIARRLPSHMIVCNSTDAAVDLYQHAKLMPGVSTKGHLITQHGVRVTGPLFPRDTDGSPSLLVGSDATGCPCIVKLLAGPSRLGDTRHPPGIYAALKMPHYCGSVASQLQLPEDAVVRGGIRMQSALSHIHSLGLVHMDVKLGMAAHCYAEK</sequence>